<sequence>YIKAASDCLNKECGCKGQDPELCKAAKEIEEIARDIVQKAGAIPVYKVFLAVSFIQDRIMGLWEEIQKDHKEEEEPWVM</sequence>
<evidence type="ECO:0000313" key="1">
    <source>
        <dbReference type="EMBL" id="KKM64719.1"/>
    </source>
</evidence>
<name>A0A0F9J4Q1_9ZZZZ</name>
<feature type="non-terminal residue" evidence="1">
    <location>
        <position position="1"/>
    </location>
</feature>
<comment type="caution">
    <text evidence="1">The sequence shown here is derived from an EMBL/GenBank/DDBJ whole genome shotgun (WGS) entry which is preliminary data.</text>
</comment>
<accession>A0A0F9J4Q1</accession>
<organism evidence="1">
    <name type="scientific">marine sediment metagenome</name>
    <dbReference type="NCBI Taxonomy" id="412755"/>
    <lineage>
        <taxon>unclassified sequences</taxon>
        <taxon>metagenomes</taxon>
        <taxon>ecological metagenomes</taxon>
    </lineage>
</organism>
<proteinExistence type="predicted"/>
<reference evidence="1" key="1">
    <citation type="journal article" date="2015" name="Nature">
        <title>Complex archaea that bridge the gap between prokaryotes and eukaryotes.</title>
        <authorList>
            <person name="Spang A."/>
            <person name="Saw J.H."/>
            <person name="Jorgensen S.L."/>
            <person name="Zaremba-Niedzwiedzka K."/>
            <person name="Martijn J."/>
            <person name="Lind A.E."/>
            <person name="van Eijk R."/>
            <person name="Schleper C."/>
            <person name="Guy L."/>
            <person name="Ettema T.J."/>
        </authorList>
    </citation>
    <scope>NUCLEOTIDE SEQUENCE</scope>
</reference>
<dbReference type="EMBL" id="LAZR01010847">
    <property type="protein sequence ID" value="KKM64719.1"/>
    <property type="molecule type" value="Genomic_DNA"/>
</dbReference>
<protein>
    <submittedName>
        <fullName evidence="1">Uncharacterized protein</fullName>
    </submittedName>
</protein>
<dbReference type="AlphaFoldDB" id="A0A0F9J4Q1"/>
<gene>
    <name evidence="1" type="ORF">LCGC14_1498520</name>
</gene>